<protein>
    <submittedName>
        <fullName evidence="7">Sugar ABC transporter permease</fullName>
    </submittedName>
</protein>
<feature type="transmembrane region" description="Helical" evidence="6">
    <location>
        <begin position="234"/>
        <end position="253"/>
    </location>
</feature>
<dbReference type="RefSeq" id="WP_188702268.1">
    <property type="nucleotide sequence ID" value="NZ_BMMQ01000008.1"/>
</dbReference>
<evidence type="ECO:0000256" key="6">
    <source>
        <dbReference type="SAM" id="Phobius"/>
    </source>
</evidence>
<keyword evidence="4 6" id="KW-1133">Transmembrane helix</keyword>
<feature type="transmembrane region" description="Helical" evidence="6">
    <location>
        <begin position="316"/>
        <end position="334"/>
    </location>
</feature>
<comment type="caution">
    <text evidence="7">The sequence shown here is derived from an EMBL/GenBank/DDBJ whole genome shotgun (WGS) entry which is preliminary data.</text>
</comment>
<name>A0ABQ2N2C0_9MICO</name>
<feature type="transmembrane region" description="Helical" evidence="6">
    <location>
        <begin position="31"/>
        <end position="55"/>
    </location>
</feature>
<evidence type="ECO:0000313" key="8">
    <source>
        <dbReference type="Proteomes" id="UP000638043"/>
    </source>
</evidence>
<feature type="transmembrane region" description="Helical" evidence="6">
    <location>
        <begin position="67"/>
        <end position="94"/>
    </location>
</feature>
<keyword evidence="3 6" id="KW-0812">Transmembrane</keyword>
<comment type="subcellular location">
    <subcellularLocation>
        <location evidence="1">Cell membrane</location>
        <topology evidence="1">Multi-pass membrane protein</topology>
    </subcellularLocation>
</comment>
<dbReference type="Pfam" id="PF02653">
    <property type="entry name" value="BPD_transp_2"/>
    <property type="match status" value="1"/>
</dbReference>
<evidence type="ECO:0000313" key="7">
    <source>
        <dbReference type="EMBL" id="GGO65929.1"/>
    </source>
</evidence>
<feature type="transmembrane region" description="Helical" evidence="6">
    <location>
        <begin position="114"/>
        <end position="135"/>
    </location>
</feature>
<dbReference type="Proteomes" id="UP000638043">
    <property type="component" value="Unassembled WGS sequence"/>
</dbReference>
<dbReference type="PANTHER" id="PTHR32196">
    <property type="entry name" value="ABC TRANSPORTER PERMEASE PROTEIN YPHD-RELATED-RELATED"/>
    <property type="match status" value="1"/>
</dbReference>
<feature type="transmembrane region" description="Helical" evidence="6">
    <location>
        <begin position="182"/>
        <end position="203"/>
    </location>
</feature>
<evidence type="ECO:0000256" key="3">
    <source>
        <dbReference type="ARBA" id="ARBA00022692"/>
    </source>
</evidence>
<dbReference type="PANTHER" id="PTHR32196:SF72">
    <property type="entry name" value="RIBOSE IMPORT PERMEASE PROTEIN RBSC"/>
    <property type="match status" value="1"/>
</dbReference>
<keyword evidence="8" id="KW-1185">Reference proteome</keyword>
<organism evidence="7 8">
    <name type="scientific">Microbacterium nanhaiense</name>
    <dbReference type="NCBI Taxonomy" id="1301026"/>
    <lineage>
        <taxon>Bacteria</taxon>
        <taxon>Bacillati</taxon>
        <taxon>Actinomycetota</taxon>
        <taxon>Actinomycetes</taxon>
        <taxon>Micrococcales</taxon>
        <taxon>Microbacteriaceae</taxon>
        <taxon>Microbacterium</taxon>
    </lineage>
</organism>
<evidence type="ECO:0000256" key="5">
    <source>
        <dbReference type="ARBA" id="ARBA00023136"/>
    </source>
</evidence>
<sequence>MSTQSTDTTGTTATPPSALRRALSGSAGRNLGLVVALAVIFAVGTITDGAGFAGLDNILVILRQASVIGVISIGMTFVILAGGIDLSVGAVLALASVVATADALQDVIVENTHWIMLVVIALATGFLAGLINGVVIAYGKVAAFMATLAMMVGARGLAELVSGNRNTLVDSSEFKRAFNVDILGVDILIWIFVLVAAAGWILLNRTTFGRRTVAIGGNREAARLSGIKVKRHTMWLYALAGTCAGIAAVMMLARTTTGTATHGNLYELDAIAAVVVGGTLLIGGRGTITGTVFGVLIFSTLSNVFVQLNLSSSVQAVAKGIIIVVAVLLQQRFASRPGQ</sequence>
<feature type="transmembrane region" description="Helical" evidence="6">
    <location>
        <begin position="265"/>
        <end position="283"/>
    </location>
</feature>
<keyword evidence="5 6" id="KW-0472">Membrane</keyword>
<keyword evidence="2" id="KW-1003">Cell membrane</keyword>
<dbReference type="CDD" id="cd06579">
    <property type="entry name" value="TM_PBP1_transp_AraH_like"/>
    <property type="match status" value="1"/>
</dbReference>
<reference evidence="8" key="1">
    <citation type="journal article" date="2019" name="Int. J. Syst. Evol. Microbiol.">
        <title>The Global Catalogue of Microorganisms (GCM) 10K type strain sequencing project: providing services to taxonomists for standard genome sequencing and annotation.</title>
        <authorList>
            <consortium name="The Broad Institute Genomics Platform"/>
            <consortium name="The Broad Institute Genome Sequencing Center for Infectious Disease"/>
            <person name="Wu L."/>
            <person name="Ma J."/>
        </authorList>
    </citation>
    <scope>NUCLEOTIDE SEQUENCE [LARGE SCALE GENOMIC DNA]</scope>
    <source>
        <strain evidence="8">CGMCC 4.7181</strain>
    </source>
</reference>
<accession>A0ABQ2N2C0</accession>
<evidence type="ECO:0000256" key="1">
    <source>
        <dbReference type="ARBA" id="ARBA00004651"/>
    </source>
</evidence>
<proteinExistence type="predicted"/>
<evidence type="ECO:0000256" key="2">
    <source>
        <dbReference type="ARBA" id="ARBA00022475"/>
    </source>
</evidence>
<feature type="transmembrane region" description="Helical" evidence="6">
    <location>
        <begin position="142"/>
        <end position="162"/>
    </location>
</feature>
<dbReference type="EMBL" id="BMMQ01000008">
    <property type="protein sequence ID" value="GGO65929.1"/>
    <property type="molecule type" value="Genomic_DNA"/>
</dbReference>
<evidence type="ECO:0000256" key="4">
    <source>
        <dbReference type="ARBA" id="ARBA00022989"/>
    </source>
</evidence>
<gene>
    <name evidence="7" type="primary">rbsC</name>
    <name evidence="7" type="ORF">GCM10010910_24220</name>
</gene>
<dbReference type="InterPro" id="IPR001851">
    <property type="entry name" value="ABC_transp_permease"/>
</dbReference>